<dbReference type="SUPFAM" id="SSF55729">
    <property type="entry name" value="Acyl-CoA N-acyltransferases (Nat)"/>
    <property type="match status" value="1"/>
</dbReference>
<evidence type="ECO:0000313" key="3">
    <source>
        <dbReference type="Proteomes" id="UP000000238"/>
    </source>
</evidence>
<dbReference type="RefSeq" id="WP_011398329.1">
    <property type="nucleotide sequence ID" value="NC_007645.1"/>
</dbReference>
<evidence type="ECO:0000313" key="2">
    <source>
        <dbReference type="EMBL" id="ABC31262.1"/>
    </source>
</evidence>
<dbReference type="OrthoDB" id="8479334at2"/>
<dbReference type="Gene3D" id="3.40.630.30">
    <property type="match status" value="1"/>
</dbReference>
<keyword evidence="3" id="KW-1185">Reference proteome</keyword>
<dbReference type="GO" id="GO:0016747">
    <property type="term" value="F:acyltransferase activity, transferring groups other than amino-acyl groups"/>
    <property type="evidence" value="ECO:0007669"/>
    <property type="project" value="InterPro"/>
</dbReference>
<organism evidence="2 3">
    <name type="scientific">Hahella chejuensis (strain KCTC 2396)</name>
    <dbReference type="NCBI Taxonomy" id="349521"/>
    <lineage>
        <taxon>Bacteria</taxon>
        <taxon>Pseudomonadati</taxon>
        <taxon>Pseudomonadota</taxon>
        <taxon>Gammaproteobacteria</taxon>
        <taxon>Oceanospirillales</taxon>
        <taxon>Hahellaceae</taxon>
        <taxon>Hahella</taxon>
    </lineage>
</organism>
<name>Q2SDL2_HAHCH</name>
<dbReference type="STRING" id="349521.HCH_04561"/>
<dbReference type="PROSITE" id="PS51186">
    <property type="entry name" value="GNAT"/>
    <property type="match status" value="1"/>
</dbReference>
<dbReference type="InterPro" id="IPR016181">
    <property type="entry name" value="Acyl_CoA_acyltransferase"/>
</dbReference>
<dbReference type="EMBL" id="CP000155">
    <property type="protein sequence ID" value="ABC31262.1"/>
    <property type="molecule type" value="Genomic_DNA"/>
</dbReference>
<keyword evidence="2" id="KW-0808">Transferase</keyword>
<dbReference type="AlphaFoldDB" id="Q2SDL2"/>
<dbReference type="KEGG" id="hch:HCH_04561"/>
<feature type="domain" description="N-acetyltransferase" evidence="1">
    <location>
        <begin position="3"/>
        <end position="166"/>
    </location>
</feature>
<accession>Q2SDL2</accession>
<evidence type="ECO:0000259" key="1">
    <source>
        <dbReference type="PROSITE" id="PS51186"/>
    </source>
</evidence>
<sequence length="166" mass="19455">MSCTIRKAKKEDFPVLRMLWQFYEYHNSYYTHEDIDHNGLFDIDDDYILATLEEKEECEVYLIISDQSVAGFLTIEPVEIRGKELLELADLFILPKYRSRGIASYAIKNMIFKEDKAWHISIYQGDTLALAFWKRIFHKLPFRSVGEISPPEVAGFYEFVVEAIAL</sequence>
<proteinExistence type="predicted"/>
<dbReference type="CDD" id="cd04301">
    <property type="entry name" value="NAT_SF"/>
    <property type="match status" value="1"/>
</dbReference>
<reference evidence="2 3" key="1">
    <citation type="journal article" date="2005" name="Nucleic Acids Res.">
        <title>Genomic blueprint of Hahella chejuensis, a marine microbe producing an algicidal agent.</title>
        <authorList>
            <person name="Jeong H."/>
            <person name="Yim J.H."/>
            <person name="Lee C."/>
            <person name="Choi S.-H."/>
            <person name="Park Y.K."/>
            <person name="Yoon S.H."/>
            <person name="Hur C.-G."/>
            <person name="Kang H.-Y."/>
            <person name="Kim D."/>
            <person name="Lee H.H."/>
            <person name="Park K.H."/>
            <person name="Park S.-H."/>
            <person name="Park H.-S."/>
            <person name="Lee H.K."/>
            <person name="Oh T.K."/>
            <person name="Kim J.F."/>
        </authorList>
    </citation>
    <scope>NUCLEOTIDE SEQUENCE [LARGE SCALE GENOMIC DNA]</scope>
    <source>
        <strain evidence="2 3">KCTC 2396</strain>
    </source>
</reference>
<dbReference type="eggNOG" id="COG5628">
    <property type="taxonomic scope" value="Bacteria"/>
</dbReference>
<gene>
    <name evidence="2" type="ordered locus">HCH_04561</name>
</gene>
<dbReference type="InterPro" id="IPR000182">
    <property type="entry name" value="GNAT_dom"/>
</dbReference>
<protein>
    <submittedName>
        <fullName evidence="2">Histone acetyltransferase HPA2/related acetyltransferase</fullName>
    </submittedName>
</protein>
<dbReference type="HOGENOM" id="CLU_112329_0_0_6"/>
<dbReference type="Pfam" id="PF00583">
    <property type="entry name" value="Acetyltransf_1"/>
    <property type="match status" value="1"/>
</dbReference>
<dbReference type="Proteomes" id="UP000000238">
    <property type="component" value="Chromosome"/>
</dbReference>